<sequence>MGSHYATPAVLQFLVARGISPASLAERHCRGDYGELDAEDIAANDRAIMCGGRILSAYLIQGRRVYCITEAVTDDGLRTATTLLFASEY</sequence>
<dbReference type="OrthoDB" id="5522207at2"/>
<accession>A0A562ZKQ7</accession>
<evidence type="ECO:0000313" key="1">
    <source>
        <dbReference type="EMBL" id="TWO69170.1"/>
    </source>
</evidence>
<protein>
    <submittedName>
        <fullName evidence="1">Uncharacterized protein</fullName>
    </submittedName>
</protein>
<evidence type="ECO:0000313" key="2">
    <source>
        <dbReference type="Proteomes" id="UP000318199"/>
    </source>
</evidence>
<comment type="caution">
    <text evidence="1">The sequence shown here is derived from an EMBL/GenBank/DDBJ whole genome shotgun (WGS) entry which is preliminary data.</text>
</comment>
<dbReference type="EMBL" id="VOBQ01000016">
    <property type="protein sequence ID" value="TWO69170.1"/>
    <property type="molecule type" value="Genomic_DNA"/>
</dbReference>
<name>A0A562ZKQ7_9BURK</name>
<reference evidence="1 2" key="1">
    <citation type="submission" date="2019-07" db="EMBL/GenBank/DDBJ databases">
        <title>Caenimonas sedimenti sp. nov., isolated from activated sludge.</title>
        <authorList>
            <person name="Xu J."/>
        </authorList>
    </citation>
    <scope>NUCLEOTIDE SEQUENCE [LARGE SCALE GENOMIC DNA]</scope>
    <source>
        <strain evidence="1 2">HX-9-20</strain>
    </source>
</reference>
<keyword evidence="2" id="KW-1185">Reference proteome</keyword>
<dbReference type="Proteomes" id="UP000318199">
    <property type="component" value="Unassembled WGS sequence"/>
</dbReference>
<organism evidence="1 2">
    <name type="scientific">Caenimonas sedimenti</name>
    <dbReference type="NCBI Taxonomy" id="2596921"/>
    <lineage>
        <taxon>Bacteria</taxon>
        <taxon>Pseudomonadati</taxon>
        <taxon>Pseudomonadota</taxon>
        <taxon>Betaproteobacteria</taxon>
        <taxon>Burkholderiales</taxon>
        <taxon>Comamonadaceae</taxon>
        <taxon>Caenimonas</taxon>
    </lineage>
</organism>
<proteinExistence type="predicted"/>
<gene>
    <name evidence="1" type="ORF">FN976_20455</name>
</gene>
<dbReference type="AlphaFoldDB" id="A0A562ZKQ7"/>